<keyword evidence="2" id="KW-0396">Initiation factor</keyword>
<feature type="compositionally biased region" description="Basic and acidic residues" evidence="1">
    <location>
        <begin position="26"/>
        <end position="42"/>
    </location>
</feature>
<feature type="compositionally biased region" description="Basic and acidic residues" evidence="1">
    <location>
        <begin position="53"/>
        <end position="95"/>
    </location>
</feature>
<dbReference type="HOGENOM" id="CLU_2167999_0_0_5"/>
<proteinExistence type="predicted"/>
<feature type="region of interest" description="Disordered" evidence="1">
    <location>
        <begin position="1"/>
        <end position="110"/>
    </location>
</feature>
<evidence type="ECO:0000256" key="1">
    <source>
        <dbReference type="SAM" id="MobiDB-lite"/>
    </source>
</evidence>
<dbReference type="EMBL" id="AP014648">
    <property type="protein sequence ID" value="BAQ16916.1"/>
    <property type="molecule type" value="Genomic_DNA"/>
</dbReference>
<accession>A0A0A8K2E0</accession>
<reference evidence="2 3" key="1">
    <citation type="submission" date="2014-09" db="EMBL/GenBank/DDBJ databases">
        <title>Genome sequencing of Methyloceanibacter caenitepidi Gela4.</title>
        <authorList>
            <person name="Takeuchi M."/>
            <person name="Susumu S."/>
            <person name="Kamagata Y."/>
            <person name="Oshima K."/>
            <person name="Hattori M."/>
            <person name="Iwasaki W."/>
        </authorList>
    </citation>
    <scope>NUCLEOTIDE SEQUENCE [LARGE SCALE GENOMIC DNA]</scope>
    <source>
        <strain evidence="2 3">Gela4</strain>
    </source>
</reference>
<feature type="compositionally biased region" description="Basic residues" evidence="1">
    <location>
        <begin position="1"/>
        <end position="10"/>
    </location>
</feature>
<dbReference type="KEGG" id="mcg:GL4_1460"/>
<keyword evidence="2" id="KW-0648">Protein biosynthesis</keyword>
<dbReference type="AlphaFoldDB" id="A0A0A8K2E0"/>
<feature type="compositionally biased region" description="Basic residues" evidence="1">
    <location>
        <begin position="96"/>
        <end position="110"/>
    </location>
</feature>
<feature type="compositionally biased region" description="Acidic residues" evidence="1">
    <location>
        <begin position="43"/>
        <end position="52"/>
    </location>
</feature>
<gene>
    <name evidence="2" type="ORF">GL4_1460</name>
</gene>
<evidence type="ECO:0000313" key="3">
    <source>
        <dbReference type="Proteomes" id="UP000031643"/>
    </source>
</evidence>
<organism evidence="2 3">
    <name type="scientific">Methyloceanibacter caenitepidi</name>
    <dbReference type="NCBI Taxonomy" id="1384459"/>
    <lineage>
        <taxon>Bacteria</taxon>
        <taxon>Pseudomonadati</taxon>
        <taxon>Pseudomonadota</taxon>
        <taxon>Alphaproteobacteria</taxon>
        <taxon>Hyphomicrobiales</taxon>
        <taxon>Hyphomicrobiaceae</taxon>
        <taxon>Methyloceanibacter</taxon>
    </lineage>
</organism>
<dbReference type="GO" id="GO:0003743">
    <property type="term" value="F:translation initiation factor activity"/>
    <property type="evidence" value="ECO:0007669"/>
    <property type="project" value="UniProtKB-KW"/>
</dbReference>
<dbReference type="Proteomes" id="UP000031643">
    <property type="component" value="Chromosome"/>
</dbReference>
<dbReference type="RefSeq" id="WP_045366069.1">
    <property type="nucleotide sequence ID" value="NZ_AP014648.1"/>
</dbReference>
<keyword evidence="3" id="KW-1185">Reference proteome</keyword>
<dbReference type="STRING" id="1384459.GL4_1460"/>
<protein>
    <submittedName>
        <fullName evidence="2">Translation initiation factor 2</fullName>
    </submittedName>
</protein>
<evidence type="ECO:0000313" key="2">
    <source>
        <dbReference type="EMBL" id="BAQ16916.1"/>
    </source>
</evidence>
<name>A0A0A8K2E0_9HYPH</name>
<sequence length="110" mass="11990">MTKITVRSKSKRFDGSQLRPPGWKFNVDKEHFNPDTMARLDEPFPEDATETEENAKAEAEAKAKAEAEEKAKAEAEAKAKAEAEAKAKAEAEAKAPPKKPAKSPAKKPGK</sequence>